<dbReference type="PANTHER" id="PTHR10545:SF29">
    <property type="entry name" value="GH14572P-RELATED"/>
    <property type="match status" value="1"/>
</dbReference>
<evidence type="ECO:0000256" key="1">
    <source>
        <dbReference type="ARBA" id="ARBA00008694"/>
    </source>
</evidence>
<organism evidence="5 6">
    <name type="scientific">Stenotrophomonas ginsengisoli</name>
    <dbReference type="NCBI Taxonomy" id="336566"/>
    <lineage>
        <taxon>Bacteria</taxon>
        <taxon>Pseudomonadati</taxon>
        <taxon>Pseudomonadota</taxon>
        <taxon>Gammaproteobacteria</taxon>
        <taxon>Lysobacterales</taxon>
        <taxon>Lysobacteraceae</taxon>
        <taxon>Stenotrophomonas</taxon>
    </lineage>
</organism>
<evidence type="ECO:0000256" key="2">
    <source>
        <dbReference type="ARBA" id="ARBA00022679"/>
    </source>
</evidence>
<accession>A0A0R0D3B3</accession>
<protein>
    <submittedName>
        <fullName evidence="5">GCN5 family acetyltransferase</fullName>
    </submittedName>
</protein>
<dbReference type="Gene3D" id="3.40.630.30">
    <property type="match status" value="1"/>
</dbReference>
<name>A0A0R0D3B3_9GAMM</name>
<dbReference type="Pfam" id="PF00583">
    <property type="entry name" value="Acetyltransf_1"/>
    <property type="match status" value="1"/>
</dbReference>
<dbReference type="GO" id="GO:0008080">
    <property type="term" value="F:N-acetyltransferase activity"/>
    <property type="evidence" value="ECO:0007669"/>
    <property type="project" value="TreeGrafter"/>
</dbReference>
<evidence type="ECO:0000313" key="6">
    <source>
        <dbReference type="Proteomes" id="UP000050956"/>
    </source>
</evidence>
<dbReference type="FunFam" id="3.40.630.30:FF:000064">
    <property type="entry name" value="GNAT family acetyltransferase"/>
    <property type="match status" value="1"/>
</dbReference>
<keyword evidence="2 5" id="KW-0808">Transferase</keyword>
<dbReference type="PANTHER" id="PTHR10545">
    <property type="entry name" value="DIAMINE N-ACETYLTRANSFERASE"/>
    <property type="match status" value="1"/>
</dbReference>
<dbReference type="InterPro" id="IPR000182">
    <property type="entry name" value="GNAT_dom"/>
</dbReference>
<sequence>MWPAPVAEWQASAVDAVPGLRLRPATADDAALILRFIIELAVYEKEPDAVVTDQAGIADSLFGPGASARALIAELDGEPVGYAVWFANYSTWLGRNGLYLEDLYVTPAMRGRGVGKAILRHLAQLAVASGCGRMEWSVLDWNTPAIAFYESVGARPQSEWTVFRLTGDALGTFASSR</sequence>
<gene>
    <name evidence="5" type="ORF">ABB30_09730</name>
</gene>
<dbReference type="SUPFAM" id="SSF55729">
    <property type="entry name" value="Acyl-CoA N-acyltransferases (Nat)"/>
    <property type="match status" value="1"/>
</dbReference>
<dbReference type="STRING" id="336566.ABB30_09730"/>
<keyword evidence="3" id="KW-0012">Acyltransferase</keyword>
<dbReference type="AlphaFoldDB" id="A0A0R0D3B3"/>
<comment type="caution">
    <text evidence="5">The sequence shown here is derived from an EMBL/GenBank/DDBJ whole genome shotgun (WGS) entry which is preliminary data.</text>
</comment>
<feature type="domain" description="N-acetyltransferase" evidence="4">
    <location>
        <begin position="20"/>
        <end position="175"/>
    </location>
</feature>
<keyword evidence="6" id="KW-1185">Reference proteome</keyword>
<evidence type="ECO:0000313" key="5">
    <source>
        <dbReference type="EMBL" id="KRG76588.1"/>
    </source>
</evidence>
<dbReference type="PATRIC" id="fig|336566.3.peg.1365"/>
<dbReference type="Proteomes" id="UP000050956">
    <property type="component" value="Unassembled WGS sequence"/>
</dbReference>
<dbReference type="PROSITE" id="PS51186">
    <property type="entry name" value="GNAT"/>
    <property type="match status" value="1"/>
</dbReference>
<evidence type="ECO:0000259" key="4">
    <source>
        <dbReference type="PROSITE" id="PS51186"/>
    </source>
</evidence>
<proteinExistence type="inferred from homology"/>
<evidence type="ECO:0000256" key="3">
    <source>
        <dbReference type="ARBA" id="ARBA00023315"/>
    </source>
</evidence>
<reference evidence="5 6" key="1">
    <citation type="submission" date="2015-05" db="EMBL/GenBank/DDBJ databases">
        <title>Genome sequencing and analysis of members of genus Stenotrophomonas.</title>
        <authorList>
            <person name="Patil P.P."/>
            <person name="Midha S."/>
            <person name="Patil P.B."/>
        </authorList>
    </citation>
    <scope>NUCLEOTIDE SEQUENCE [LARGE SCALE GENOMIC DNA]</scope>
    <source>
        <strain evidence="5 6">DSM 24757</strain>
    </source>
</reference>
<dbReference type="InterPro" id="IPR016181">
    <property type="entry name" value="Acyl_CoA_acyltransferase"/>
</dbReference>
<dbReference type="InterPro" id="IPR051016">
    <property type="entry name" value="Diverse_Substrate_AcTransf"/>
</dbReference>
<dbReference type="EMBL" id="LDJM01000022">
    <property type="protein sequence ID" value="KRG76588.1"/>
    <property type="molecule type" value="Genomic_DNA"/>
</dbReference>
<comment type="similarity">
    <text evidence="1">Belongs to the acetyltransferase family.</text>
</comment>
<dbReference type="CDD" id="cd04301">
    <property type="entry name" value="NAT_SF"/>
    <property type="match status" value="1"/>
</dbReference>